<proteinExistence type="predicted"/>
<evidence type="ECO:0000313" key="1">
    <source>
        <dbReference type="EMBL" id="DAD93230.1"/>
    </source>
</evidence>
<name>A0A8S5NES8_9CAUD</name>
<sequence>MFAKISDLEWNFKNGNVTKEAYVKQLKAWKEITDQFTDTFESYVISKLLKEVEI</sequence>
<reference evidence="1" key="1">
    <citation type="journal article" date="2021" name="Proc. Natl. Acad. Sci. U.S.A.">
        <title>A Catalog of Tens of Thousands of Viruses from Human Metagenomes Reveals Hidden Associations with Chronic Diseases.</title>
        <authorList>
            <person name="Tisza M.J."/>
            <person name="Buck C.B."/>
        </authorList>
    </citation>
    <scope>NUCLEOTIDE SEQUENCE</scope>
    <source>
        <strain evidence="1">CtUSJ1</strain>
    </source>
</reference>
<protein>
    <submittedName>
        <fullName evidence="1">Uncharacterized protein</fullName>
    </submittedName>
</protein>
<accession>A0A8S5NES8</accession>
<organism evidence="1">
    <name type="scientific">Podoviridae sp. ctUSJ1</name>
    <dbReference type="NCBI Taxonomy" id="2826558"/>
    <lineage>
        <taxon>Viruses</taxon>
        <taxon>Duplodnaviria</taxon>
        <taxon>Heunggongvirae</taxon>
        <taxon>Uroviricota</taxon>
        <taxon>Caudoviricetes</taxon>
    </lineage>
</organism>
<dbReference type="EMBL" id="BK015155">
    <property type="protein sequence ID" value="DAD93230.1"/>
    <property type="molecule type" value="Genomic_DNA"/>
</dbReference>